<feature type="transmembrane region" description="Helical" evidence="11">
    <location>
        <begin position="14"/>
        <end position="36"/>
    </location>
</feature>
<evidence type="ECO:0000256" key="1">
    <source>
        <dbReference type="ARBA" id="ARBA00004613"/>
    </source>
</evidence>
<dbReference type="GO" id="GO:0004566">
    <property type="term" value="F:beta-glucuronidase activity"/>
    <property type="evidence" value="ECO:0007669"/>
    <property type="project" value="TreeGrafter"/>
</dbReference>
<keyword evidence="8" id="KW-0458">Lysosome</keyword>
<evidence type="ECO:0000256" key="4">
    <source>
        <dbReference type="ARBA" id="ARBA00022729"/>
    </source>
</evidence>
<dbReference type="PANTHER" id="PTHR14363:SF45">
    <property type="entry name" value="HEPARANASE-LIKE PROTEIN 3 ISOFORM X1"/>
    <property type="match status" value="1"/>
</dbReference>
<keyword evidence="11" id="KW-0812">Transmembrane</keyword>
<evidence type="ECO:0000256" key="8">
    <source>
        <dbReference type="ARBA" id="ARBA00023228"/>
    </source>
</evidence>
<evidence type="ECO:0000313" key="12">
    <source>
        <dbReference type="EMBL" id="KAE8056339.1"/>
    </source>
</evidence>
<organism evidence="12 13">
    <name type="scientific">Carpinus fangiana</name>
    <dbReference type="NCBI Taxonomy" id="176857"/>
    <lineage>
        <taxon>Eukaryota</taxon>
        <taxon>Viridiplantae</taxon>
        <taxon>Streptophyta</taxon>
        <taxon>Embryophyta</taxon>
        <taxon>Tracheophyta</taxon>
        <taxon>Spermatophyta</taxon>
        <taxon>Magnoliopsida</taxon>
        <taxon>eudicotyledons</taxon>
        <taxon>Gunneridae</taxon>
        <taxon>Pentapetalae</taxon>
        <taxon>rosids</taxon>
        <taxon>fabids</taxon>
        <taxon>Fagales</taxon>
        <taxon>Betulaceae</taxon>
        <taxon>Carpinus</taxon>
    </lineage>
</organism>
<dbReference type="OrthoDB" id="726732at2759"/>
<comment type="function">
    <text evidence="10">Endoglycosidase which is a cell surface and extracellular matrix-degrading enzyme. Cleaves heparan sulfate proteoglycans (HSPGs) into heparan sulfate side chains and core proteoglycans.</text>
</comment>
<reference evidence="12 13" key="1">
    <citation type="submission" date="2019-06" db="EMBL/GenBank/DDBJ databases">
        <title>A chromosomal-level reference genome of Carpinus fangiana (Coryloideae, Betulaceae).</title>
        <authorList>
            <person name="Yang X."/>
            <person name="Wang Z."/>
            <person name="Zhang L."/>
            <person name="Hao G."/>
            <person name="Liu J."/>
            <person name="Yang Y."/>
        </authorList>
    </citation>
    <scope>NUCLEOTIDE SEQUENCE [LARGE SCALE GENOMIC DNA]</scope>
    <source>
        <strain evidence="12">Cfa_2016G</strain>
        <tissue evidence="12">Leaf</tissue>
    </source>
</reference>
<evidence type="ECO:0000256" key="10">
    <source>
        <dbReference type="ARBA" id="ARBA00055929"/>
    </source>
</evidence>
<dbReference type="Gene3D" id="3.20.20.80">
    <property type="entry name" value="Glycosidases"/>
    <property type="match status" value="1"/>
</dbReference>
<keyword evidence="7" id="KW-0325">Glycoprotein</keyword>
<evidence type="ECO:0000256" key="9">
    <source>
        <dbReference type="ARBA" id="ARBA00023765"/>
    </source>
</evidence>
<dbReference type="SUPFAM" id="SSF51445">
    <property type="entry name" value="(Trans)glycosidases"/>
    <property type="match status" value="1"/>
</dbReference>
<evidence type="ECO:0000256" key="2">
    <source>
        <dbReference type="ARBA" id="ARBA00009800"/>
    </source>
</evidence>
<keyword evidence="5" id="KW-0378">Hydrolase</keyword>
<comment type="similarity">
    <text evidence="2">Belongs to the glycosyl hydrolase 79 family.</text>
</comment>
<dbReference type="GO" id="GO:0009505">
    <property type="term" value="C:plant-type cell wall"/>
    <property type="evidence" value="ECO:0007669"/>
    <property type="project" value="TreeGrafter"/>
</dbReference>
<evidence type="ECO:0000313" key="13">
    <source>
        <dbReference type="Proteomes" id="UP000327013"/>
    </source>
</evidence>
<dbReference type="AlphaFoldDB" id="A0A5N6R5Q3"/>
<evidence type="ECO:0000256" key="11">
    <source>
        <dbReference type="SAM" id="Phobius"/>
    </source>
</evidence>
<gene>
    <name evidence="12" type="ORF">FH972_013120</name>
</gene>
<protein>
    <recommendedName>
        <fullName evidence="14">Beta-glucuronidase C-terminal domain-containing protein</fullName>
    </recommendedName>
</protein>
<dbReference type="FunFam" id="3.20.20.80:FF:000023">
    <property type="entry name" value="heparanase-like protein 3"/>
    <property type="match status" value="1"/>
</dbReference>
<dbReference type="Pfam" id="PF03662">
    <property type="entry name" value="Glyco_hydro_79n"/>
    <property type="match status" value="1"/>
</dbReference>
<dbReference type="PANTHER" id="PTHR14363">
    <property type="entry name" value="HEPARANASE-RELATED"/>
    <property type="match status" value="1"/>
</dbReference>
<name>A0A5N6R5Q3_9ROSI</name>
<evidence type="ECO:0008006" key="14">
    <source>
        <dbReference type="Google" id="ProtNLM"/>
    </source>
</evidence>
<keyword evidence="6 11" id="KW-0472">Membrane</keyword>
<keyword evidence="11" id="KW-1133">Transmembrane helix</keyword>
<dbReference type="GO" id="GO:0005576">
    <property type="term" value="C:extracellular region"/>
    <property type="evidence" value="ECO:0007669"/>
    <property type="project" value="UniProtKB-SubCell"/>
</dbReference>
<keyword evidence="13" id="KW-1185">Reference proteome</keyword>
<sequence>MFEVVLTRLRKRRAVFYGMGALFLLFLLCSCLYWLIHSCSADSHSTTGPGNIIEGIVFVNGTTSIGTIDDDFVCATLDWWPPEKCDYGTCSWGQASILNLDLNNKILKNAIKAFSPLKIRVGGTLQDRVMYQREGNPQPWACSPFVKNSSEFLGFSQGCLNLSRWDQLNIFFNKTGAVVVFGLNELRGKTIDSQGAVGAWNSSDAESLIRYTVSKGYTIHGWELGNEVSGGGVGTRVSSDQYAADLNSLQKIVDDIYAGFEVKPQVIAPGGFFDANWFTAFIEKTPKSLQVVTHHIYNLGPGSNDHLIEEILNPSTLDSRSNTFGRLQSILKSTGTRAVAWVGEAGGAYNSGHNLVTNAFVFSFWYLDQLGMASSFDTKTYCRQTLIGGNYGLLDTSTFAPNPDYYSALIFHRLMGNNVLPTNFSGTSKIRAYAHCSKKTQGITLLLINLDGDTTFHVLVSTENGSSSLMTSTTPENKNPRTKFAVNGKVTREEYHLTAKDGDLHSRTMLLNGKTLGVDSNGDIPPLEPIHVNESDPIAIAPFSIVFAQIPYINFSACK</sequence>
<proteinExistence type="inferred from homology"/>
<dbReference type="Proteomes" id="UP000327013">
    <property type="component" value="Chromosome 5"/>
</dbReference>
<evidence type="ECO:0000256" key="6">
    <source>
        <dbReference type="ARBA" id="ARBA00023136"/>
    </source>
</evidence>
<keyword evidence="4" id="KW-0732">Signal</keyword>
<dbReference type="InterPro" id="IPR017853">
    <property type="entry name" value="GH"/>
</dbReference>
<dbReference type="EMBL" id="CM017325">
    <property type="protein sequence ID" value="KAE8056339.1"/>
    <property type="molecule type" value="Genomic_DNA"/>
</dbReference>
<dbReference type="GO" id="GO:0005765">
    <property type="term" value="C:lysosomal membrane"/>
    <property type="evidence" value="ECO:0007669"/>
    <property type="project" value="UniProtKB-SubCell"/>
</dbReference>
<comment type="subcellular location">
    <subcellularLocation>
        <location evidence="9">Lysosome membrane</location>
        <topology evidence="9">Peripheral membrane protein</topology>
    </subcellularLocation>
    <subcellularLocation>
        <location evidence="1">Secreted</location>
    </subcellularLocation>
</comment>
<dbReference type="InterPro" id="IPR005199">
    <property type="entry name" value="Glyco_hydro_79"/>
</dbReference>
<evidence type="ECO:0000256" key="3">
    <source>
        <dbReference type="ARBA" id="ARBA00022525"/>
    </source>
</evidence>
<evidence type="ECO:0000256" key="7">
    <source>
        <dbReference type="ARBA" id="ARBA00023180"/>
    </source>
</evidence>
<accession>A0A5N6R5Q3</accession>
<evidence type="ECO:0000256" key="5">
    <source>
        <dbReference type="ARBA" id="ARBA00022801"/>
    </source>
</evidence>
<keyword evidence="3" id="KW-0964">Secreted</keyword>